<dbReference type="EMBL" id="RCML01000013">
    <property type="protein sequence ID" value="KAG2998751.1"/>
    <property type="molecule type" value="Genomic_DNA"/>
</dbReference>
<dbReference type="EMBL" id="RCMI01000002">
    <property type="protein sequence ID" value="KAG2944680.1"/>
    <property type="molecule type" value="Genomic_DNA"/>
</dbReference>
<dbReference type="Proteomes" id="UP000251314">
    <property type="component" value="Unassembled WGS sequence"/>
</dbReference>
<sequence length="94" mass="10693">MSRKRTKNKYPVELGVGEATRNPAPLFEMVEETVNSDVEEVSQNVQKLTVMEDRKTGERAFTRAQGTKADTGSFAEVQKYSIQSAEVFWYGQRE</sequence>
<dbReference type="Proteomes" id="UP000760860">
    <property type="component" value="Unassembled WGS sequence"/>
</dbReference>
<organism evidence="6 7">
    <name type="scientific">Phytophthora cactorum</name>
    <dbReference type="NCBI Taxonomy" id="29920"/>
    <lineage>
        <taxon>Eukaryota</taxon>
        <taxon>Sar</taxon>
        <taxon>Stramenopiles</taxon>
        <taxon>Oomycota</taxon>
        <taxon>Peronosporomycetes</taxon>
        <taxon>Peronosporales</taxon>
        <taxon>Peronosporaceae</taxon>
        <taxon>Phytophthora</taxon>
    </lineage>
</organism>
<dbReference type="VEuPathDB" id="FungiDB:PC110_g55"/>
<proteinExistence type="predicted"/>
<dbReference type="AlphaFoldDB" id="A0A329T3B3"/>
<keyword evidence="7" id="KW-1185">Reference proteome</keyword>
<dbReference type="EMBL" id="RCMV01000023">
    <property type="protein sequence ID" value="KAG3227989.1"/>
    <property type="molecule type" value="Genomic_DNA"/>
</dbReference>
<protein>
    <submittedName>
        <fullName evidence="6">Uncharacterized protein</fullName>
    </submittedName>
</protein>
<evidence type="ECO:0000313" key="5">
    <source>
        <dbReference type="EMBL" id="KAG3227989.1"/>
    </source>
</evidence>
<evidence type="ECO:0000313" key="4">
    <source>
        <dbReference type="EMBL" id="KAG2998751.1"/>
    </source>
</evidence>
<dbReference type="Proteomes" id="UP000736787">
    <property type="component" value="Unassembled WGS sequence"/>
</dbReference>
<evidence type="ECO:0000313" key="1">
    <source>
        <dbReference type="EMBL" id="KAG2869292.1"/>
    </source>
</evidence>
<reference evidence="6 7" key="1">
    <citation type="submission" date="2018-01" db="EMBL/GenBank/DDBJ databases">
        <title>Draft genome of the strawberry crown rot pathogen Phytophthora cactorum.</title>
        <authorList>
            <person name="Armitage A.D."/>
            <person name="Lysoe E."/>
            <person name="Nellist C.F."/>
            <person name="Harrison R.J."/>
            <person name="Brurberg M.B."/>
        </authorList>
    </citation>
    <scope>NUCLEOTIDE SEQUENCE [LARGE SCALE GENOMIC DNA]</scope>
    <source>
        <strain evidence="6 7">10300</strain>
    </source>
</reference>
<accession>A0A329T3B3</accession>
<evidence type="ECO:0000313" key="6">
    <source>
        <dbReference type="EMBL" id="RAW43767.1"/>
    </source>
</evidence>
<name>A0A329T3B3_9STRA</name>
<dbReference type="Proteomes" id="UP000697107">
    <property type="component" value="Unassembled WGS sequence"/>
</dbReference>
<dbReference type="Proteomes" id="UP000774804">
    <property type="component" value="Unassembled WGS sequence"/>
</dbReference>
<dbReference type="EMBL" id="MJFZ01000001">
    <property type="protein sequence ID" value="RAW43767.1"/>
    <property type="molecule type" value="Genomic_DNA"/>
</dbReference>
<comment type="caution">
    <text evidence="6">The sequence shown here is derived from an EMBL/GenBank/DDBJ whole genome shotgun (WGS) entry which is preliminary data.</text>
</comment>
<evidence type="ECO:0000313" key="7">
    <source>
        <dbReference type="Proteomes" id="UP000251314"/>
    </source>
</evidence>
<evidence type="ECO:0000313" key="3">
    <source>
        <dbReference type="EMBL" id="KAG2953932.1"/>
    </source>
</evidence>
<evidence type="ECO:0000313" key="2">
    <source>
        <dbReference type="EMBL" id="KAG2944680.1"/>
    </source>
</evidence>
<dbReference type="Proteomes" id="UP000735874">
    <property type="component" value="Unassembled WGS sequence"/>
</dbReference>
<reference evidence="1" key="2">
    <citation type="submission" date="2018-10" db="EMBL/GenBank/DDBJ databases">
        <title>Effector identification in a new, highly contiguous assembly of the strawberry crown rot pathogen Phytophthora cactorum.</title>
        <authorList>
            <person name="Armitage A.D."/>
            <person name="Nellist C.F."/>
            <person name="Bates H."/>
            <person name="Vickerstaff R.J."/>
            <person name="Harrison R.J."/>
        </authorList>
    </citation>
    <scope>NUCLEOTIDE SEQUENCE</scope>
    <source>
        <strain evidence="1">15-7</strain>
        <strain evidence="2">4032</strain>
        <strain evidence="3">4040</strain>
        <strain evidence="4">P415</strain>
        <strain evidence="5">P421</strain>
    </source>
</reference>
<gene>
    <name evidence="6" type="ORF">PC110_g55</name>
    <name evidence="1" type="ORF">PC113_g310</name>
    <name evidence="2" type="ORF">PC115_g176</name>
    <name evidence="3" type="ORF">PC117_g1586</name>
    <name evidence="4" type="ORF">PC118_g1106</name>
    <name evidence="5" type="ORF">PC129_g1492</name>
</gene>
<dbReference type="EMBL" id="RCMG01000003">
    <property type="protein sequence ID" value="KAG2869292.1"/>
    <property type="molecule type" value="Genomic_DNA"/>
</dbReference>
<dbReference type="EMBL" id="RCMK01000019">
    <property type="protein sequence ID" value="KAG2953932.1"/>
    <property type="molecule type" value="Genomic_DNA"/>
</dbReference>